<dbReference type="GO" id="GO:0004222">
    <property type="term" value="F:metalloendopeptidase activity"/>
    <property type="evidence" value="ECO:0007669"/>
    <property type="project" value="InterPro"/>
</dbReference>
<dbReference type="GO" id="GO:0005886">
    <property type="term" value="C:plasma membrane"/>
    <property type="evidence" value="ECO:0007669"/>
    <property type="project" value="TreeGrafter"/>
</dbReference>
<dbReference type="InterPro" id="IPR000718">
    <property type="entry name" value="Peptidase_M13"/>
</dbReference>
<evidence type="ECO:0000259" key="2">
    <source>
        <dbReference type="Pfam" id="PF01431"/>
    </source>
</evidence>
<name>A0AAV4BTW2_9GAST</name>
<feature type="non-terminal residue" evidence="3">
    <location>
        <position position="1"/>
    </location>
</feature>
<proteinExistence type="inferred from homology"/>
<accession>A0AAV4BTW2</accession>
<protein>
    <submittedName>
        <fullName evidence="3">Endothelin-converting enzyme 1</fullName>
    </submittedName>
</protein>
<dbReference type="EMBL" id="BLXT01005385">
    <property type="protein sequence ID" value="GFO22427.1"/>
    <property type="molecule type" value="Genomic_DNA"/>
</dbReference>
<dbReference type="SUPFAM" id="SSF55486">
    <property type="entry name" value="Metalloproteases ('zincins'), catalytic domain"/>
    <property type="match status" value="1"/>
</dbReference>
<organism evidence="3 4">
    <name type="scientific">Plakobranchus ocellatus</name>
    <dbReference type="NCBI Taxonomy" id="259542"/>
    <lineage>
        <taxon>Eukaryota</taxon>
        <taxon>Metazoa</taxon>
        <taxon>Spiralia</taxon>
        <taxon>Lophotrochozoa</taxon>
        <taxon>Mollusca</taxon>
        <taxon>Gastropoda</taxon>
        <taxon>Heterobranchia</taxon>
        <taxon>Euthyneura</taxon>
        <taxon>Panpulmonata</taxon>
        <taxon>Sacoglossa</taxon>
        <taxon>Placobranchoidea</taxon>
        <taxon>Plakobranchidae</taxon>
        <taxon>Plakobranchus</taxon>
    </lineage>
</organism>
<keyword evidence="4" id="KW-1185">Reference proteome</keyword>
<dbReference type="PROSITE" id="PS51885">
    <property type="entry name" value="NEPRILYSIN"/>
    <property type="match status" value="1"/>
</dbReference>
<evidence type="ECO:0000313" key="3">
    <source>
        <dbReference type="EMBL" id="GFO22427.1"/>
    </source>
</evidence>
<dbReference type="InterPro" id="IPR018497">
    <property type="entry name" value="Peptidase_M13_C"/>
</dbReference>
<dbReference type="GO" id="GO:0016485">
    <property type="term" value="P:protein processing"/>
    <property type="evidence" value="ECO:0007669"/>
    <property type="project" value="TreeGrafter"/>
</dbReference>
<dbReference type="AlphaFoldDB" id="A0AAV4BTW2"/>
<dbReference type="PANTHER" id="PTHR11733:SF167">
    <property type="entry name" value="FI17812P1-RELATED"/>
    <property type="match status" value="1"/>
</dbReference>
<dbReference type="PANTHER" id="PTHR11733">
    <property type="entry name" value="ZINC METALLOPROTEASE FAMILY M13 NEPRILYSIN-RELATED"/>
    <property type="match status" value="1"/>
</dbReference>
<comment type="similarity">
    <text evidence="1">Belongs to the peptidase M13 family.</text>
</comment>
<dbReference type="Pfam" id="PF01431">
    <property type="entry name" value="Peptidase_M13"/>
    <property type="match status" value="1"/>
</dbReference>
<evidence type="ECO:0000256" key="1">
    <source>
        <dbReference type="ARBA" id="ARBA00007357"/>
    </source>
</evidence>
<sequence length="123" mass="14244">DDMRLDDINIMDIIADFNGLIASFAAYKDENNKAHFEKKYIQFHGQTLQKDQLFFLAFAQTNCRMQQTLNLIEHTLYRPVLKKMRVNQPLISMLPFGKAFACRQGTRMNPKQKCVSSMASSFT</sequence>
<comment type="caution">
    <text evidence="3">The sequence shown here is derived from an EMBL/GenBank/DDBJ whole genome shotgun (WGS) entry which is preliminary data.</text>
</comment>
<dbReference type="Proteomes" id="UP000735302">
    <property type="component" value="Unassembled WGS sequence"/>
</dbReference>
<dbReference type="Gene3D" id="3.40.390.10">
    <property type="entry name" value="Collagenase (Catalytic Domain)"/>
    <property type="match status" value="1"/>
</dbReference>
<reference evidence="3 4" key="1">
    <citation type="journal article" date="2021" name="Elife">
        <title>Chloroplast acquisition without the gene transfer in kleptoplastic sea slugs, Plakobranchus ocellatus.</title>
        <authorList>
            <person name="Maeda T."/>
            <person name="Takahashi S."/>
            <person name="Yoshida T."/>
            <person name="Shimamura S."/>
            <person name="Takaki Y."/>
            <person name="Nagai Y."/>
            <person name="Toyoda A."/>
            <person name="Suzuki Y."/>
            <person name="Arimoto A."/>
            <person name="Ishii H."/>
            <person name="Satoh N."/>
            <person name="Nishiyama T."/>
            <person name="Hasebe M."/>
            <person name="Maruyama T."/>
            <person name="Minagawa J."/>
            <person name="Obokata J."/>
            <person name="Shigenobu S."/>
        </authorList>
    </citation>
    <scope>NUCLEOTIDE SEQUENCE [LARGE SCALE GENOMIC DNA]</scope>
</reference>
<gene>
    <name evidence="3" type="ORF">PoB_004893200</name>
</gene>
<evidence type="ECO:0000313" key="4">
    <source>
        <dbReference type="Proteomes" id="UP000735302"/>
    </source>
</evidence>
<dbReference type="InterPro" id="IPR024079">
    <property type="entry name" value="MetalloPept_cat_dom_sf"/>
</dbReference>
<feature type="domain" description="Peptidase M13 C-terminal" evidence="2">
    <location>
        <begin position="10"/>
        <end position="114"/>
    </location>
</feature>